<feature type="chain" id="PRO_5038359721" evidence="2">
    <location>
        <begin position="22"/>
        <end position="326"/>
    </location>
</feature>
<feature type="signal peptide" evidence="2">
    <location>
        <begin position="1"/>
        <end position="21"/>
    </location>
</feature>
<dbReference type="AlphaFoldDB" id="A0A6N7YLC0"/>
<dbReference type="InterPro" id="IPR002491">
    <property type="entry name" value="ABC_transptr_periplasmic_BD"/>
</dbReference>
<proteinExistence type="inferred from homology"/>
<dbReference type="PROSITE" id="PS51257">
    <property type="entry name" value="PROKAR_LIPOPROTEIN"/>
    <property type="match status" value="1"/>
</dbReference>
<dbReference type="Proteomes" id="UP000440096">
    <property type="component" value="Unassembled WGS sequence"/>
</dbReference>
<dbReference type="Pfam" id="PF01497">
    <property type="entry name" value="Peripla_BP_2"/>
    <property type="match status" value="1"/>
</dbReference>
<dbReference type="InterPro" id="IPR050902">
    <property type="entry name" value="ABC_Transporter_SBP"/>
</dbReference>
<dbReference type="RefSeq" id="WP_154755947.1">
    <property type="nucleotide sequence ID" value="NZ_WMBA01000007.1"/>
</dbReference>
<name>A0A6N7YLC0_9PSEU</name>
<organism evidence="4 5">
    <name type="scientific">Amycolatopsis pithecellobii</name>
    <dbReference type="NCBI Taxonomy" id="664692"/>
    <lineage>
        <taxon>Bacteria</taxon>
        <taxon>Bacillati</taxon>
        <taxon>Actinomycetota</taxon>
        <taxon>Actinomycetes</taxon>
        <taxon>Pseudonocardiales</taxon>
        <taxon>Pseudonocardiaceae</taxon>
        <taxon>Amycolatopsis</taxon>
    </lineage>
</organism>
<gene>
    <name evidence="4" type="ORF">GKO32_06865</name>
</gene>
<dbReference type="EMBL" id="WMBA01000007">
    <property type="protein sequence ID" value="MTD53707.1"/>
    <property type="molecule type" value="Genomic_DNA"/>
</dbReference>
<dbReference type="PANTHER" id="PTHR30535">
    <property type="entry name" value="VITAMIN B12-BINDING PROTEIN"/>
    <property type="match status" value="1"/>
</dbReference>
<protein>
    <submittedName>
        <fullName evidence="4">ABC transporter substrate-binding protein</fullName>
    </submittedName>
</protein>
<dbReference type="SUPFAM" id="SSF53807">
    <property type="entry name" value="Helical backbone' metal receptor"/>
    <property type="match status" value="1"/>
</dbReference>
<dbReference type="PANTHER" id="PTHR30535:SF34">
    <property type="entry name" value="MOLYBDATE-BINDING PROTEIN MOLA"/>
    <property type="match status" value="1"/>
</dbReference>
<keyword evidence="5" id="KW-1185">Reference proteome</keyword>
<dbReference type="PROSITE" id="PS50983">
    <property type="entry name" value="FE_B12_PBP"/>
    <property type="match status" value="1"/>
</dbReference>
<evidence type="ECO:0000259" key="3">
    <source>
        <dbReference type="PROSITE" id="PS50983"/>
    </source>
</evidence>
<evidence type="ECO:0000313" key="5">
    <source>
        <dbReference type="Proteomes" id="UP000440096"/>
    </source>
</evidence>
<evidence type="ECO:0000313" key="4">
    <source>
        <dbReference type="EMBL" id="MTD53707.1"/>
    </source>
</evidence>
<keyword evidence="2" id="KW-0732">Signal</keyword>
<feature type="domain" description="Fe/B12 periplasmic-binding" evidence="3">
    <location>
        <begin position="50"/>
        <end position="325"/>
    </location>
</feature>
<dbReference type="OrthoDB" id="9797850at2"/>
<evidence type="ECO:0000256" key="2">
    <source>
        <dbReference type="SAM" id="SignalP"/>
    </source>
</evidence>
<evidence type="ECO:0000256" key="1">
    <source>
        <dbReference type="ARBA" id="ARBA00008814"/>
    </source>
</evidence>
<sequence length="326" mass="33441">MRSFRALAVLSALLLAGCAVAPANTAGGEAPVTVQDCQGRDVTITSTPRRVVALDGYAAQAMARLGLTDRIAGIGFTKPIRADREPYRGELARIPVLSADSVPVVEAVAAQSPDLVVTGFSGFGGPAGSPTDADLATMGAKGVAACLPSGPRTDLSPTYDFITKLGKVFRVPDRAATIVGELRAREQAVVAEYANSPRPRVLALGDNPVAGQPVAASGGGTIVNALIQLAGGTNVFAASTGRTAVSPEKVVEADPEVVLVVTDYSFAKTTGQQLIDDIARNPLLASTSAVKNRRILSSSQFLVGFPSPLNLDGLEQLATGLHQAGS</sequence>
<accession>A0A6N7YLC0</accession>
<dbReference type="Gene3D" id="3.40.50.1980">
    <property type="entry name" value="Nitrogenase molybdenum iron protein domain"/>
    <property type="match status" value="2"/>
</dbReference>
<comment type="similarity">
    <text evidence="1">Belongs to the bacterial solute-binding protein 8 family.</text>
</comment>
<comment type="caution">
    <text evidence="4">The sequence shown here is derived from an EMBL/GenBank/DDBJ whole genome shotgun (WGS) entry which is preliminary data.</text>
</comment>
<reference evidence="4 5" key="1">
    <citation type="submission" date="2019-11" db="EMBL/GenBank/DDBJ databases">
        <title>Draft genome of Amycolatopsis RM579.</title>
        <authorList>
            <person name="Duangmal K."/>
            <person name="Mingma R."/>
        </authorList>
    </citation>
    <scope>NUCLEOTIDE SEQUENCE [LARGE SCALE GENOMIC DNA]</scope>
    <source>
        <strain evidence="4 5">RM579</strain>
    </source>
</reference>